<evidence type="ECO:0000313" key="2">
    <source>
        <dbReference type="EMBL" id="KAG2485234.1"/>
    </source>
</evidence>
<evidence type="ECO:0000313" key="3">
    <source>
        <dbReference type="Proteomes" id="UP000612055"/>
    </source>
</evidence>
<comment type="similarity">
    <text evidence="1">Belongs to the FAM136 family.</text>
</comment>
<gene>
    <name evidence="2" type="ORF">HYH03_016020</name>
</gene>
<keyword evidence="3" id="KW-1185">Reference proteome</keyword>
<dbReference type="EMBL" id="JAEHOE010000133">
    <property type="protein sequence ID" value="KAG2485234.1"/>
    <property type="molecule type" value="Genomic_DNA"/>
</dbReference>
<dbReference type="OrthoDB" id="9975421at2759"/>
<proteinExistence type="inferred from homology"/>
<sequence>MAMMPKSVADVQKAVEGVVEDLQRTQLVPRQKEAFLCCARCCDAPWNGPRELESCVQRCSTPTAQSQQIIQRELGEFQERFQRAAIRCQDEVKDLVSFEPTASEQARAQEKFSQCMELAGRDFLAKVPKLKADLTAALKRH</sequence>
<name>A0A835XKN5_9CHLO</name>
<dbReference type="GO" id="GO:0005737">
    <property type="term" value="C:cytoplasm"/>
    <property type="evidence" value="ECO:0007669"/>
    <property type="project" value="TreeGrafter"/>
</dbReference>
<evidence type="ECO:0000256" key="1">
    <source>
        <dbReference type="ARBA" id="ARBA00009952"/>
    </source>
</evidence>
<organism evidence="2 3">
    <name type="scientific">Edaphochlamys debaryana</name>
    <dbReference type="NCBI Taxonomy" id="47281"/>
    <lineage>
        <taxon>Eukaryota</taxon>
        <taxon>Viridiplantae</taxon>
        <taxon>Chlorophyta</taxon>
        <taxon>core chlorophytes</taxon>
        <taxon>Chlorophyceae</taxon>
        <taxon>CS clade</taxon>
        <taxon>Chlamydomonadales</taxon>
        <taxon>Chlamydomonadales incertae sedis</taxon>
        <taxon>Edaphochlamys</taxon>
    </lineage>
</organism>
<dbReference type="AlphaFoldDB" id="A0A835XKN5"/>
<accession>A0A835XKN5</accession>
<comment type="caution">
    <text evidence="2">The sequence shown here is derived from an EMBL/GenBank/DDBJ whole genome shotgun (WGS) entry which is preliminary data.</text>
</comment>
<dbReference type="PANTHER" id="PTHR21096">
    <property type="entry name" value="PROTEIN FAM136A"/>
    <property type="match status" value="1"/>
</dbReference>
<dbReference type="Pfam" id="PF05811">
    <property type="entry name" value="DUF842"/>
    <property type="match status" value="1"/>
</dbReference>
<dbReference type="InterPro" id="IPR008560">
    <property type="entry name" value="DUF842_euk"/>
</dbReference>
<dbReference type="Proteomes" id="UP000612055">
    <property type="component" value="Unassembled WGS sequence"/>
</dbReference>
<reference evidence="2" key="1">
    <citation type="journal article" date="2020" name="bioRxiv">
        <title>Comparative genomics of Chlamydomonas.</title>
        <authorList>
            <person name="Craig R.J."/>
            <person name="Hasan A.R."/>
            <person name="Ness R.W."/>
            <person name="Keightley P.D."/>
        </authorList>
    </citation>
    <scope>NUCLEOTIDE SEQUENCE</scope>
    <source>
        <strain evidence="2">CCAP 11/70</strain>
    </source>
</reference>
<protein>
    <submittedName>
        <fullName evidence="2">Uncharacterized protein</fullName>
    </submittedName>
</protein>
<dbReference type="PANTHER" id="PTHR21096:SF0">
    <property type="entry name" value="PROTEIN FAM136A"/>
    <property type="match status" value="1"/>
</dbReference>